<evidence type="ECO:0000256" key="7">
    <source>
        <dbReference type="ARBA" id="ARBA00023242"/>
    </source>
</evidence>
<dbReference type="Gene3D" id="4.10.240.10">
    <property type="entry name" value="Zn(2)-C6 fungal-type DNA-binding domain"/>
    <property type="match status" value="1"/>
</dbReference>
<keyword evidence="2" id="KW-0964">Secreted</keyword>
<dbReference type="SUPFAM" id="SSF57701">
    <property type="entry name" value="Zn2/Cys6 DNA-binding domain"/>
    <property type="match status" value="1"/>
</dbReference>
<reference evidence="11" key="1">
    <citation type="journal article" date="2020" name="Stud. Mycol.">
        <title>101 Dothideomycetes genomes: a test case for predicting lifestyles and emergence of pathogens.</title>
        <authorList>
            <person name="Haridas S."/>
            <person name="Albert R."/>
            <person name="Binder M."/>
            <person name="Bloem J."/>
            <person name="Labutti K."/>
            <person name="Salamov A."/>
            <person name="Andreopoulos B."/>
            <person name="Baker S."/>
            <person name="Barry K."/>
            <person name="Bills G."/>
            <person name="Bluhm B."/>
            <person name="Cannon C."/>
            <person name="Castanera R."/>
            <person name="Culley D."/>
            <person name="Daum C."/>
            <person name="Ezra D."/>
            <person name="Gonzalez J."/>
            <person name="Henrissat B."/>
            <person name="Kuo A."/>
            <person name="Liang C."/>
            <person name="Lipzen A."/>
            <person name="Lutzoni F."/>
            <person name="Magnuson J."/>
            <person name="Mondo S."/>
            <person name="Nolan M."/>
            <person name="Ohm R."/>
            <person name="Pangilinan J."/>
            <person name="Park H.-J."/>
            <person name="Ramirez L."/>
            <person name="Alfaro M."/>
            <person name="Sun H."/>
            <person name="Tritt A."/>
            <person name="Yoshinaga Y."/>
            <person name="Zwiers L.-H."/>
            <person name="Turgeon B."/>
            <person name="Goodwin S."/>
            <person name="Spatafora J."/>
            <person name="Crous P."/>
            <person name="Grigoriev I."/>
        </authorList>
    </citation>
    <scope>NUCLEOTIDE SEQUENCE</scope>
    <source>
        <strain evidence="11">CBS 269.34</strain>
    </source>
</reference>
<evidence type="ECO:0000256" key="2">
    <source>
        <dbReference type="ARBA" id="ARBA00022525"/>
    </source>
</evidence>
<feature type="region of interest" description="Disordered" evidence="8">
    <location>
        <begin position="111"/>
        <end position="136"/>
    </location>
</feature>
<dbReference type="PANTHER" id="PTHR47785">
    <property type="entry name" value="ZN(II)2CYS6 TRANSCRIPTION FACTOR (EUROFUNG)-RELATED-RELATED"/>
    <property type="match status" value="1"/>
</dbReference>
<keyword evidence="4" id="KW-0732">Signal</keyword>
<keyword evidence="12" id="KW-1185">Reference proteome</keyword>
<dbReference type="Proteomes" id="UP000799750">
    <property type="component" value="Unassembled WGS sequence"/>
</dbReference>
<dbReference type="GO" id="GO:0005576">
    <property type="term" value="C:extracellular region"/>
    <property type="evidence" value="ECO:0007669"/>
    <property type="project" value="UniProtKB-SubCell"/>
</dbReference>
<dbReference type="InterPro" id="IPR001138">
    <property type="entry name" value="Zn2Cys6_DnaBD"/>
</dbReference>
<evidence type="ECO:0000256" key="8">
    <source>
        <dbReference type="SAM" id="MobiDB-lite"/>
    </source>
</evidence>
<dbReference type="AlphaFoldDB" id="A0A6A6R1X3"/>
<dbReference type="CDD" id="cd00067">
    <property type="entry name" value="GAL4"/>
    <property type="match status" value="1"/>
</dbReference>
<evidence type="ECO:0000313" key="11">
    <source>
        <dbReference type="EMBL" id="KAF2497843.1"/>
    </source>
</evidence>
<organism evidence="11 12">
    <name type="scientific">Lophium mytilinum</name>
    <dbReference type="NCBI Taxonomy" id="390894"/>
    <lineage>
        <taxon>Eukaryota</taxon>
        <taxon>Fungi</taxon>
        <taxon>Dikarya</taxon>
        <taxon>Ascomycota</taxon>
        <taxon>Pezizomycotina</taxon>
        <taxon>Dothideomycetes</taxon>
        <taxon>Pleosporomycetidae</taxon>
        <taxon>Mytilinidiales</taxon>
        <taxon>Mytilinidiaceae</taxon>
        <taxon>Lophium</taxon>
    </lineage>
</organism>
<keyword evidence="3" id="KW-0479">Metal-binding</keyword>
<dbReference type="CDD" id="cd12148">
    <property type="entry name" value="fungal_TF_MHR"/>
    <property type="match status" value="1"/>
</dbReference>
<keyword evidence="7" id="KW-0539">Nucleus</keyword>
<dbReference type="PANTHER" id="PTHR47785:SF6">
    <property type="entry name" value="ZN(II)2CYS6 TRANSCRIPTION FACTOR (EUROFUNG)"/>
    <property type="match status" value="1"/>
</dbReference>
<comment type="subcellular location">
    <subcellularLocation>
        <location evidence="1">Secreted</location>
    </subcellularLocation>
</comment>
<dbReference type="InterPro" id="IPR036864">
    <property type="entry name" value="Zn2-C6_fun-type_DNA-bd_sf"/>
</dbReference>
<dbReference type="GO" id="GO:0000981">
    <property type="term" value="F:DNA-binding transcription factor activity, RNA polymerase II-specific"/>
    <property type="evidence" value="ECO:0007669"/>
    <property type="project" value="InterPro"/>
</dbReference>
<evidence type="ECO:0000256" key="4">
    <source>
        <dbReference type="ARBA" id="ARBA00022729"/>
    </source>
</evidence>
<dbReference type="PROSITE" id="PS51110">
    <property type="entry name" value="SAP_A"/>
    <property type="match status" value="1"/>
</dbReference>
<dbReference type="GO" id="GO:0006351">
    <property type="term" value="P:DNA-templated transcription"/>
    <property type="evidence" value="ECO:0007669"/>
    <property type="project" value="InterPro"/>
</dbReference>
<feature type="domain" description="Zn(2)-C6 fungal-type" evidence="9">
    <location>
        <begin position="34"/>
        <end position="64"/>
    </location>
</feature>
<dbReference type="InterPro" id="IPR003119">
    <property type="entry name" value="SAP_A"/>
</dbReference>
<gene>
    <name evidence="11" type="ORF">BU16DRAFT_326546</name>
</gene>
<accession>A0A6A6R1X3</accession>
<keyword evidence="5" id="KW-1015">Disulfide bond</keyword>
<feature type="domain" description="Saposin A-type" evidence="10">
    <location>
        <begin position="350"/>
        <end position="390"/>
    </location>
</feature>
<dbReference type="OrthoDB" id="6133115at2759"/>
<dbReference type="GO" id="GO:0003677">
    <property type="term" value="F:DNA binding"/>
    <property type="evidence" value="ECO:0007669"/>
    <property type="project" value="InterPro"/>
</dbReference>
<evidence type="ECO:0008006" key="13">
    <source>
        <dbReference type="Google" id="ProtNLM"/>
    </source>
</evidence>
<sequence>MESGFGLAEAHRESVGSPGDGGQRRERASIAAQACETCRNRKSKCDERRPKCSLCHRLNVECKYREPQPTKKDKTMVNISDNITRVLEGQARIESKIDILGRQVVPGSPVFRVPRSPTSASTAAQSSTLHSSSPFSMSGTIKHDVTSPFTPESAQAFAQNPVANNILTAPHKILLWPAIAEHMTDRGVAGLDLQSIIHSGTPWILRHDLVKHTDVLPTRTPLTSVRMLEGVRFPDLSIEVMNKYTESYFSNFNRLFPILDRKEFQERFLAPTVRNGFGDNLVSILVLLVLSLGVVADEGANGLPVRPNSGIRGGTSAEPPGLEIFNEARKRMGFLMTQCSVENVQCHLLASLYYEACARHLDFWRSTVAAAAACQVIIRCEEVDWNNSKGVAVKRVYWMCHLIENWFHLDLDLPQTGLCNLQGEVPLPEDGDSAISDDMHYNLLHFTALEYLRKVIARIHSDISRATNSRNEPSDETGSPPTHIINELKTQLDDWRHALPVALQWHDADRFAYPNHSGSRGVPGAQQVLFRFDQGSAESWRGNILDIITAQLRSRYYYAEFMVYRAFVFKALHHPNSMTHEDKEMAARCLKSALLWPISMWPCKNRKRLVPVLFAWTQNFIGVLLVLRMLTVNECLHDIMEHYLDQGEVEQTVMLLLDWMRDVKQIDGIADWSWTFLEKLYDDVVGKF</sequence>
<keyword evidence="6" id="KW-0325">Glycoprotein</keyword>
<evidence type="ECO:0000256" key="5">
    <source>
        <dbReference type="ARBA" id="ARBA00023157"/>
    </source>
</evidence>
<name>A0A6A6R1X3_9PEZI</name>
<dbReference type="PROSITE" id="PS00463">
    <property type="entry name" value="ZN2_CY6_FUNGAL_1"/>
    <property type="match status" value="1"/>
</dbReference>
<evidence type="ECO:0000259" key="9">
    <source>
        <dbReference type="PROSITE" id="PS50048"/>
    </source>
</evidence>
<dbReference type="InterPro" id="IPR053181">
    <property type="entry name" value="EcdB-like_regulator"/>
</dbReference>
<proteinExistence type="predicted"/>
<feature type="compositionally biased region" description="Low complexity" evidence="8">
    <location>
        <begin position="114"/>
        <end position="134"/>
    </location>
</feature>
<protein>
    <recommendedName>
        <fullName evidence="13">Zn(2)-C6 fungal-type domain-containing protein</fullName>
    </recommendedName>
</protein>
<evidence type="ECO:0000259" key="10">
    <source>
        <dbReference type="PROSITE" id="PS51110"/>
    </source>
</evidence>
<dbReference type="SMART" id="SM00066">
    <property type="entry name" value="GAL4"/>
    <property type="match status" value="1"/>
</dbReference>
<evidence type="ECO:0000313" key="12">
    <source>
        <dbReference type="Proteomes" id="UP000799750"/>
    </source>
</evidence>
<dbReference type="InterPro" id="IPR007219">
    <property type="entry name" value="XnlR_reg_dom"/>
</dbReference>
<dbReference type="Pfam" id="PF04082">
    <property type="entry name" value="Fungal_trans"/>
    <property type="match status" value="1"/>
</dbReference>
<feature type="region of interest" description="Disordered" evidence="8">
    <location>
        <begin position="1"/>
        <end position="27"/>
    </location>
</feature>
<evidence type="ECO:0000256" key="6">
    <source>
        <dbReference type="ARBA" id="ARBA00023180"/>
    </source>
</evidence>
<dbReference type="EMBL" id="MU004186">
    <property type="protein sequence ID" value="KAF2497843.1"/>
    <property type="molecule type" value="Genomic_DNA"/>
</dbReference>
<dbReference type="GO" id="GO:0008270">
    <property type="term" value="F:zinc ion binding"/>
    <property type="evidence" value="ECO:0007669"/>
    <property type="project" value="InterPro"/>
</dbReference>
<evidence type="ECO:0000256" key="3">
    <source>
        <dbReference type="ARBA" id="ARBA00022723"/>
    </source>
</evidence>
<evidence type="ECO:0000256" key="1">
    <source>
        <dbReference type="ARBA" id="ARBA00004613"/>
    </source>
</evidence>
<dbReference type="Pfam" id="PF00172">
    <property type="entry name" value="Zn_clus"/>
    <property type="match status" value="1"/>
</dbReference>
<dbReference type="PROSITE" id="PS50048">
    <property type="entry name" value="ZN2_CY6_FUNGAL_2"/>
    <property type="match status" value="1"/>
</dbReference>